<feature type="domain" description="AMP-binding enzyme C-terminal" evidence="2">
    <location>
        <begin position="439"/>
        <end position="512"/>
    </location>
</feature>
<dbReference type="PROSITE" id="PS00455">
    <property type="entry name" value="AMP_BINDING"/>
    <property type="match status" value="1"/>
</dbReference>
<name>A0A1I6PFT3_9RHOB</name>
<dbReference type="InterPro" id="IPR042099">
    <property type="entry name" value="ANL_N_sf"/>
</dbReference>
<evidence type="ECO:0000313" key="3">
    <source>
        <dbReference type="EMBL" id="SFS39071.1"/>
    </source>
</evidence>
<evidence type="ECO:0000259" key="1">
    <source>
        <dbReference type="Pfam" id="PF00501"/>
    </source>
</evidence>
<dbReference type="Gene3D" id="3.30.300.30">
    <property type="match status" value="1"/>
</dbReference>
<reference evidence="4" key="1">
    <citation type="submission" date="2016-10" db="EMBL/GenBank/DDBJ databases">
        <authorList>
            <person name="Varghese N."/>
            <person name="Submissions S."/>
        </authorList>
    </citation>
    <scope>NUCLEOTIDE SEQUENCE [LARGE SCALE GENOMIC DNA]</scope>
    <source>
        <strain evidence="4">DSM 26894</strain>
    </source>
</reference>
<dbReference type="PANTHER" id="PTHR43767">
    <property type="entry name" value="LONG-CHAIN-FATTY-ACID--COA LIGASE"/>
    <property type="match status" value="1"/>
</dbReference>
<evidence type="ECO:0000313" key="4">
    <source>
        <dbReference type="Proteomes" id="UP000199392"/>
    </source>
</evidence>
<dbReference type="Gene3D" id="3.40.50.12780">
    <property type="entry name" value="N-terminal domain of ligase-like"/>
    <property type="match status" value="1"/>
</dbReference>
<keyword evidence="3" id="KW-0436">Ligase</keyword>
<dbReference type="InterPro" id="IPR020845">
    <property type="entry name" value="AMP-binding_CS"/>
</dbReference>
<dbReference type="STRING" id="311180.SAMN04488050_101508"/>
<sequence>MLAMALAAGLRDSCALPKPFPMLSVFDEGTFAPCPAPFNLAAHVLAAGEATPDKIALSILRPTGAERWSYARLIAAIRGTATGLLQAGIEPGQIVLLRLGNTVDFPIAYLGAIAAGIVPVPTSSQLTEPEVARILAQLSPAAVLRAEGIACPPADIPVHTAETFTSWHDLPPADYAMGDPERLAYIIYTSGTSGVPRAVGHAHRAIWARQMMMEGWYGLLPSDRLLHAGAFNWTYTLGTGLMDPWTRGATALIPKAGTDPAQLALLMKRNDASLFAAAPGVFRQVLKYPVPPLPKLRHALSAGEKLSNTIRDSWRAATGSEIYEAFGMSECSTFISGSPETPALPGTLGRPQAGRRVAVLGPDHTPVALNEPGTLAVHRGDPGLMLGYIGAPDETEARFAGDWFLTGDQVTMGEGASITYLGRDDDMMNAGGYRVSPLEVEAALADLPGVLELAVTDLAIKEDVRVIAAFYVSDAPIDEDALQAAAAERLARYKQPRTWVRVEALPRNANGKLRRKALQDQAID</sequence>
<evidence type="ECO:0000259" key="2">
    <source>
        <dbReference type="Pfam" id="PF13193"/>
    </source>
</evidence>
<dbReference type="PANTHER" id="PTHR43767:SF10">
    <property type="entry name" value="SURFACTIN SYNTHASE SUBUNIT 1"/>
    <property type="match status" value="1"/>
</dbReference>
<dbReference type="Proteomes" id="UP000199392">
    <property type="component" value="Unassembled WGS sequence"/>
</dbReference>
<dbReference type="GO" id="GO:0016877">
    <property type="term" value="F:ligase activity, forming carbon-sulfur bonds"/>
    <property type="evidence" value="ECO:0007669"/>
    <property type="project" value="UniProtKB-ARBA"/>
</dbReference>
<dbReference type="InterPro" id="IPR025110">
    <property type="entry name" value="AMP-bd_C"/>
</dbReference>
<dbReference type="Pfam" id="PF00501">
    <property type="entry name" value="AMP-binding"/>
    <property type="match status" value="1"/>
</dbReference>
<protein>
    <submittedName>
        <fullName evidence="3">Acyl-CoA synthetase (AMP-forming)/AMP-acid ligase II</fullName>
    </submittedName>
</protein>
<accession>A0A1I6PFT3</accession>
<dbReference type="EMBL" id="FOZW01000001">
    <property type="protein sequence ID" value="SFS39071.1"/>
    <property type="molecule type" value="Genomic_DNA"/>
</dbReference>
<dbReference type="InterPro" id="IPR050237">
    <property type="entry name" value="ATP-dep_AMP-bd_enzyme"/>
</dbReference>
<gene>
    <name evidence="3" type="ORF">SAMN04488050_101508</name>
</gene>
<organism evidence="3 4">
    <name type="scientific">Alloyangia pacifica</name>
    <dbReference type="NCBI Taxonomy" id="311180"/>
    <lineage>
        <taxon>Bacteria</taxon>
        <taxon>Pseudomonadati</taxon>
        <taxon>Pseudomonadota</taxon>
        <taxon>Alphaproteobacteria</taxon>
        <taxon>Rhodobacterales</taxon>
        <taxon>Roseobacteraceae</taxon>
        <taxon>Alloyangia</taxon>
    </lineage>
</organism>
<dbReference type="SUPFAM" id="SSF56801">
    <property type="entry name" value="Acetyl-CoA synthetase-like"/>
    <property type="match status" value="1"/>
</dbReference>
<feature type="domain" description="AMP-dependent synthetase/ligase" evidence="1">
    <location>
        <begin position="48"/>
        <end position="388"/>
    </location>
</feature>
<dbReference type="InterPro" id="IPR000873">
    <property type="entry name" value="AMP-dep_synth/lig_dom"/>
</dbReference>
<dbReference type="AlphaFoldDB" id="A0A1I6PFT3"/>
<proteinExistence type="predicted"/>
<keyword evidence="4" id="KW-1185">Reference proteome</keyword>
<dbReference type="Pfam" id="PF13193">
    <property type="entry name" value="AMP-binding_C"/>
    <property type="match status" value="1"/>
</dbReference>
<dbReference type="InterPro" id="IPR045851">
    <property type="entry name" value="AMP-bd_C_sf"/>
</dbReference>